<dbReference type="InterPro" id="IPR049625">
    <property type="entry name" value="Glyco_transf_61_cat"/>
</dbReference>
<evidence type="ECO:0000313" key="5">
    <source>
        <dbReference type="EMBL" id="KMQ59262.1"/>
    </source>
</evidence>
<reference evidence="5 6" key="1">
    <citation type="journal article" date="2013" name="Int. J. Syst. Evol. Microbiol.">
        <title>Chryseobacterium angstadtii sp. nov., isolated from a newt tank.</title>
        <authorList>
            <person name="Kirk K.E."/>
            <person name="Hoffman J.A."/>
            <person name="Smith K.A."/>
            <person name="Strahan B.L."/>
            <person name="Failor K.C."/>
            <person name="Krebs J.E."/>
            <person name="Gale A.N."/>
            <person name="Do T.D."/>
            <person name="Sontag T.C."/>
            <person name="Batties A.M."/>
            <person name="Mistiszyn K."/>
            <person name="Newman J.D."/>
        </authorList>
    </citation>
    <scope>NUCLEOTIDE SEQUENCE [LARGE SCALE GENOMIC DNA]</scope>
    <source>
        <strain evidence="5 6">KM</strain>
    </source>
</reference>
<organism evidence="5 6">
    <name type="scientific">Chryseobacterium angstadtii</name>
    <dbReference type="NCBI Taxonomy" id="558151"/>
    <lineage>
        <taxon>Bacteria</taxon>
        <taxon>Pseudomonadati</taxon>
        <taxon>Bacteroidota</taxon>
        <taxon>Flavobacteriia</taxon>
        <taxon>Flavobacteriales</taxon>
        <taxon>Weeksellaceae</taxon>
        <taxon>Chryseobacterium group</taxon>
        <taxon>Chryseobacterium</taxon>
    </lineage>
</organism>
<keyword evidence="1" id="KW-0328">Glycosyltransferase</keyword>
<dbReference type="Pfam" id="PF04577">
    <property type="entry name" value="Glyco_transf_61"/>
    <property type="match status" value="1"/>
</dbReference>
<proteinExistence type="predicted"/>
<dbReference type="PATRIC" id="fig|558151.6.peg.4046"/>
<dbReference type="GO" id="GO:0016757">
    <property type="term" value="F:glycosyltransferase activity"/>
    <property type="evidence" value="ECO:0007669"/>
    <property type="project" value="UniProtKB-KW"/>
</dbReference>
<feature type="domain" description="Glycosyltransferase 61 catalytic" evidence="4">
    <location>
        <begin position="160"/>
        <end position="347"/>
    </location>
</feature>
<evidence type="ECO:0000256" key="2">
    <source>
        <dbReference type="ARBA" id="ARBA00022679"/>
    </source>
</evidence>
<evidence type="ECO:0000259" key="4">
    <source>
        <dbReference type="Pfam" id="PF04577"/>
    </source>
</evidence>
<dbReference type="PANTHER" id="PTHR20961">
    <property type="entry name" value="GLYCOSYLTRANSFERASE"/>
    <property type="match status" value="1"/>
</dbReference>
<dbReference type="InterPro" id="IPR007657">
    <property type="entry name" value="Glycosyltransferase_61"/>
</dbReference>
<dbReference type="Proteomes" id="UP000036261">
    <property type="component" value="Unassembled WGS sequence"/>
</dbReference>
<dbReference type="RefSeq" id="WP_048508314.1">
    <property type="nucleotide sequence ID" value="NZ_LFND01000007.1"/>
</dbReference>
<name>A0A0J7HZ04_9FLAO</name>
<gene>
    <name evidence="5" type="ORF">ACM46_19195</name>
</gene>
<keyword evidence="6" id="KW-1185">Reference proteome</keyword>
<evidence type="ECO:0000256" key="1">
    <source>
        <dbReference type="ARBA" id="ARBA00022676"/>
    </source>
</evidence>
<dbReference type="STRING" id="558151.ACM46_19195"/>
<dbReference type="OrthoDB" id="1156086at2"/>
<keyword evidence="2" id="KW-0808">Transferase</keyword>
<dbReference type="EMBL" id="LFND01000007">
    <property type="protein sequence ID" value="KMQ59262.1"/>
    <property type="molecule type" value="Genomic_DNA"/>
</dbReference>
<sequence>MNAKEQIENLEVQLKALRKKYYIKSFFRKAKRLVTDFLPLDSIPSEYCAEKIKISEKNEAELFLPQTFDAPQVSVKTPKNAIEIYALQDVLCIPNSTYFLDLKKEKIFYERWHDDDRITYVYNTDNLMQHSMTLAKVKNHKNVYYDEEAIFLGGTFTFNYYHFLVDILSKVEFFKYIPDAKNKLIVIDEDVQKVENLKDLLMFFLKDYKVIFLNHNKNYYQFKKLWHITSNNYAVPNIMPGVDYEAGFAKLSKTSLQYLRKTAFENLDMTKVRIKPVQKIFISRRSQFRKYNADEILEVAKKYGFEEVFFEDLNIHEQIYLVNTAEYMIGPSGAAWTNVLFANPKAKGLSWFSSVWGDFAIFSTLAKEVNFDLYFYIYPQDYEGFHEDYRLDPEVFDQYLNKLINLPAAEIQNHP</sequence>
<keyword evidence="3" id="KW-0325">Glycoprotein</keyword>
<evidence type="ECO:0000313" key="6">
    <source>
        <dbReference type="Proteomes" id="UP000036261"/>
    </source>
</evidence>
<comment type="caution">
    <text evidence="5">The sequence shown here is derived from an EMBL/GenBank/DDBJ whole genome shotgun (WGS) entry which is preliminary data.</text>
</comment>
<evidence type="ECO:0000256" key="3">
    <source>
        <dbReference type="ARBA" id="ARBA00023180"/>
    </source>
</evidence>
<dbReference type="AlphaFoldDB" id="A0A0J7HZ04"/>
<accession>A0A0J7HZ04</accession>
<protein>
    <recommendedName>
        <fullName evidence="4">Glycosyltransferase 61 catalytic domain-containing protein</fullName>
    </recommendedName>
</protein>